<protein>
    <submittedName>
        <fullName evidence="8">Sugar phosphate permease</fullName>
    </submittedName>
</protein>
<dbReference type="GO" id="GO:0022857">
    <property type="term" value="F:transmembrane transporter activity"/>
    <property type="evidence" value="ECO:0007669"/>
    <property type="project" value="InterPro"/>
</dbReference>
<dbReference type="Proteomes" id="UP000222106">
    <property type="component" value="Unassembled WGS sequence"/>
</dbReference>
<feature type="transmembrane region" description="Helical" evidence="6">
    <location>
        <begin position="63"/>
        <end position="83"/>
    </location>
</feature>
<dbReference type="EMBL" id="PDJI01000004">
    <property type="protein sequence ID" value="PFG39050.1"/>
    <property type="molecule type" value="Genomic_DNA"/>
</dbReference>
<feature type="transmembrane region" description="Helical" evidence="6">
    <location>
        <begin position="257"/>
        <end position="279"/>
    </location>
</feature>
<keyword evidence="3 6" id="KW-0812">Transmembrane</keyword>
<dbReference type="AlphaFoldDB" id="A0A2A9ELD6"/>
<dbReference type="PANTHER" id="PTHR43791">
    <property type="entry name" value="PERMEASE-RELATED"/>
    <property type="match status" value="1"/>
</dbReference>
<dbReference type="InterPro" id="IPR020846">
    <property type="entry name" value="MFS_dom"/>
</dbReference>
<dbReference type="InterPro" id="IPR011701">
    <property type="entry name" value="MFS"/>
</dbReference>
<keyword evidence="2" id="KW-0813">Transport</keyword>
<organism evidence="8 9">
    <name type="scientific">Georgenia soli</name>
    <dbReference type="NCBI Taxonomy" id="638953"/>
    <lineage>
        <taxon>Bacteria</taxon>
        <taxon>Bacillati</taxon>
        <taxon>Actinomycetota</taxon>
        <taxon>Actinomycetes</taxon>
        <taxon>Micrococcales</taxon>
        <taxon>Bogoriellaceae</taxon>
        <taxon>Georgenia</taxon>
    </lineage>
</organism>
<dbReference type="CDD" id="cd17319">
    <property type="entry name" value="MFS_ExuT_GudP_like"/>
    <property type="match status" value="1"/>
</dbReference>
<evidence type="ECO:0000256" key="5">
    <source>
        <dbReference type="ARBA" id="ARBA00023136"/>
    </source>
</evidence>
<evidence type="ECO:0000313" key="9">
    <source>
        <dbReference type="Proteomes" id="UP000222106"/>
    </source>
</evidence>
<keyword evidence="4 6" id="KW-1133">Transmembrane helix</keyword>
<evidence type="ECO:0000256" key="6">
    <source>
        <dbReference type="SAM" id="Phobius"/>
    </source>
</evidence>
<name>A0A2A9ELD6_9MICO</name>
<dbReference type="SUPFAM" id="SSF103473">
    <property type="entry name" value="MFS general substrate transporter"/>
    <property type="match status" value="1"/>
</dbReference>
<evidence type="ECO:0000256" key="1">
    <source>
        <dbReference type="ARBA" id="ARBA00004651"/>
    </source>
</evidence>
<feature type="transmembrane region" description="Helical" evidence="6">
    <location>
        <begin position="416"/>
        <end position="435"/>
    </location>
</feature>
<feature type="transmembrane region" description="Helical" evidence="6">
    <location>
        <begin position="291"/>
        <end position="313"/>
    </location>
</feature>
<proteinExistence type="predicted"/>
<dbReference type="GO" id="GO:0005886">
    <property type="term" value="C:plasma membrane"/>
    <property type="evidence" value="ECO:0007669"/>
    <property type="project" value="UniProtKB-SubCell"/>
</dbReference>
<feature type="transmembrane region" description="Helical" evidence="6">
    <location>
        <begin position="188"/>
        <end position="210"/>
    </location>
</feature>
<dbReference type="InterPro" id="IPR036259">
    <property type="entry name" value="MFS_trans_sf"/>
</dbReference>
<evidence type="ECO:0000256" key="4">
    <source>
        <dbReference type="ARBA" id="ARBA00022989"/>
    </source>
</evidence>
<evidence type="ECO:0000256" key="2">
    <source>
        <dbReference type="ARBA" id="ARBA00022448"/>
    </source>
</evidence>
<dbReference type="Pfam" id="PF07690">
    <property type="entry name" value="MFS_1"/>
    <property type="match status" value="1"/>
</dbReference>
<comment type="caution">
    <text evidence="8">The sequence shown here is derived from an EMBL/GenBank/DDBJ whole genome shotgun (WGS) entry which is preliminary data.</text>
</comment>
<comment type="subcellular location">
    <subcellularLocation>
        <location evidence="1">Cell membrane</location>
        <topology evidence="1">Multi-pass membrane protein</topology>
    </subcellularLocation>
</comment>
<accession>A0A2A9ELD6</accession>
<dbReference type="PROSITE" id="PS50850">
    <property type="entry name" value="MFS"/>
    <property type="match status" value="1"/>
</dbReference>
<keyword evidence="9" id="KW-1185">Reference proteome</keyword>
<feature type="transmembrane region" description="Helical" evidence="6">
    <location>
        <begin position="26"/>
        <end position="43"/>
    </location>
</feature>
<sequence>MSETTDVGPMAEPTKRSRLEAISATNFRKLMPLLVIVYVISFIDRTNIGMAKEALEVDIGLSAAAYGLGAGLFFAFYALLEIPSNLIMHKVGARFWIARIMITWGIISMAMAIVWNETSFYVLRILLGAAEAGLYPGMILYITYWFPRAHRARAIGIFLLGVSLANVIGAPLGGLLLGLDGMGGLHGWQWMFIIEGLPAVLLAFVVWFWLPDKPHQAKWLTAEDKALLDQQLAAEDDGAASQSHGFKALIPVAKDKIIWLVIAIYFTHQVAVYSLSYFLPSMIRNFDDGMSNLTVGLITAIPWIAAAVGSSTLPRFGTTLRLQKMLVSGGLFSVAVGLVVAATSNNNLVLAVLGFAFAAFWFFVIQSVLFTFPGRRLSGAATAAGIAMVNMFGLLGGFLGPTIMGSLETSTGNPLAGLWFIVVLTVIGSALAWGLKGARQRATYQAETVSVS</sequence>
<feature type="transmembrane region" description="Helical" evidence="6">
    <location>
        <begin position="121"/>
        <end position="142"/>
    </location>
</feature>
<dbReference type="Gene3D" id="1.20.1250.20">
    <property type="entry name" value="MFS general substrate transporter like domains"/>
    <property type="match status" value="2"/>
</dbReference>
<feature type="domain" description="Major facilitator superfamily (MFS) profile" evidence="7">
    <location>
        <begin position="30"/>
        <end position="440"/>
    </location>
</feature>
<feature type="transmembrane region" description="Helical" evidence="6">
    <location>
        <begin position="95"/>
        <end position="115"/>
    </location>
</feature>
<reference evidence="8 9" key="1">
    <citation type="submission" date="2017-10" db="EMBL/GenBank/DDBJ databases">
        <title>Sequencing the genomes of 1000 actinobacteria strains.</title>
        <authorList>
            <person name="Klenk H.-P."/>
        </authorList>
    </citation>
    <scope>NUCLEOTIDE SEQUENCE [LARGE SCALE GENOMIC DNA]</scope>
    <source>
        <strain evidence="8 9">DSM 21838</strain>
    </source>
</reference>
<evidence type="ECO:0000256" key="3">
    <source>
        <dbReference type="ARBA" id="ARBA00022692"/>
    </source>
</evidence>
<evidence type="ECO:0000313" key="8">
    <source>
        <dbReference type="EMBL" id="PFG39050.1"/>
    </source>
</evidence>
<feature type="transmembrane region" description="Helical" evidence="6">
    <location>
        <begin position="384"/>
        <end position="404"/>
    </location>
</feature>
<feature type="transmembrane region" description="Helical" evidence="6">
    <location>
        <begin position="348"/>
        <end position="372"/>
    </location>
</feature>
<evidence type="ECO:0000259" key="7">
    <source>
        <dbReference type="PROSITE" id="PS50850"/>
    </source>
</evidence>
<feature type="transmembrane region" description="Helical" evidence="6">
    <location>
        <begin position="154"/>
        <end position="176"/>
    </location>
</feature>
<dbReference type="PANTHER" id="PTHR43791:SF30">
    <property type="entry name" value="INNER MEMBRANE TRANSPORT PROTEIN RHMT"/>
    <property type="match status" value="1"/>
</dbReference>
<dbReference type="RefSeq" id="WP_245862253.1">
    <property type="nucleotide sequence ID" value="NZ_PDJI01000004.1"/>
</dbReference>
<keyword evidence="5 6" id="KW-0472">Membrane</keyword>
<dbReference type="FunFam" id="1.20.1250.20:FF:000018">
    <property type="entry name" value="MFS transporter permease"/>
    <property type="match status" value="1"/>
</dbReference>
<gene>
    <name evidence="8" type="ORF">ATJ97_1545</name>
</gene>
<feature type="transmembrane region" description="Helical" evidence="6">
    <location>
        <begin position="325"/>
        <end position="342"/>
    </location>
</feature>